<keyword evidence="2" id="KW-1185">Reference proteome</keyword>
<gene>
    <name evidence="1" type="ORF">FA13DRAFT_1723768</name>
</gene>
<dbReference type="OrthoDB" id="2915584at2759"/>
<evidence type="ECO:0000313" key="1">
    <source>
        <dbReference type="EMBL" id="TEB39550.1"/>
    </source>
</evidence>
<organism evidence="1 2">
    <name type="scientific">Coprinellus micaceus</name>
    <name type="common">Glistening ink-cap mushroom</name>
    <name type="synonym">Coprinus micaceus</name>
    <dbReference type="NCBI Taxonomy" id="71717"/>
    <lineage>
        <taxon>Eukaryota</taxon>
        <taxon>Fungi</taxon>
        <taxon>Dikarya</taxon>
        <taxon>Basidiomycota</taxon>
        <taxon>Agaricomycotina</taxon>
        <taxon>Agaricomycetes</taxon>
        <taxon>Agaricomycetidae</taxon>
        <taxon>Agaricales</taxon>
        <taxon>Agaricineae</taxon>
        <taxon>Psathyrellaceae</taxon>
        <taxon>Coprinellus</taxon>
    </lineage>
</organism>
<proteinExistence type="predicted"/>
<reference evidence="1 2" key="1">
    <citation type="journal article" date="2019" name="Nat. Ecol. Evol.">
        <title>Megaphylogeny resolves global patterns of mushroom evolution.</title>
        <authorList>
            <person name="Varga T."/>
            <person name="Krizsan K."/>
            <person name="Foldi C."/>
            <person name="Dima B."/>
            <person name="Sanchez-Garcia M."/>
            <person name="Sanchez-Ramirez S."/>
            <person name="Szollosi G.J."/>
            <person name="Szarkandi J.G."/>
            <person name="Papp V."/>
            <person name="Albert L."/>
            <person name="Andreopoulos W."/>
            <person name="Angelini C."/>
            <person name="Antonin V."/>
            <person name="Barry K.W."/>
            <person name="Bougher N.L."/>
            <person name="Buchanan P."/>
            <person name="Buyck B."/>
            <person name="Bense V."/>
            <person name="Catcheside P."/>
            <person name="Chovatia M."/>
            <person name="Cooper J."/>
            <person name="Damon W."/>
            <person name="Desjardin D."/>
            <person name="Finy P."/>
            <person name="Geml J."/>
            <person name="Haridas S."/>
            <person name="Hughes K."/>
            <person name="Justo A."/>
            <person name="Karasinski D."/>
            <person name="Kautmanova I."/>
            <person name="Kiss B."/>
            <person name="Kocsube S."/>
            <person name="Kotiranta H."/>
            <person name="LaButti K.M."/>
            <person name="Lechner B.E."/>
            <person name="Liimatainen K."/>
            <person name="Lipzen A."/>
            <person name="Lukacs Z."/>
            <person name="Mihaltcheva S."/>
            <person name="Morgado L.N."/>
            <person name="Niskanen T."/>
            <person name="Noordeloos M.E."/>
            <person name="Ohm R.A."/>
            <person name="Ortiz-Santana B."/>
            <person name="Ovrebo C."/>
            <person name="Racz N."/>
            <person name="Riley R."/>
            <person name="Savchenko A."/>
            <person name="Shiryaev A."/>
            <person name="Soop K."/>
            <person name="Spirin V."/>
            <person name="Szebenyi C."/>
            <person name="Tomsovsky M."/>
            <person name="Tulloss R.E."/>
            <person name="Uehling J."/>
            <person name="Grigoriev I.V."/>
            <person name="Vagvolgyi C."/>
            <person name="Papp T."/>
            <person name="Martin F.M."/>
            <person name="Miettinen O."/>
            <person name="Hibbett D.S."/>
            <person name="Nagy L.G."/>
        </authorList>
    </citation>
    <scope>NUCLEOTIDE SEQUENCE [LARGE SCALE GENOMIC DNA]</scope>
    <source>
        <strain evidence="1 2">FP101781</strain>
    </source>
</reference>
<accession>A0A4Y7TZE7</accession>
<sequence length="219" mass="24990">MGRTAKYLTREERLKARREQRATRYQLPGAKEARALENKQAYEKAQLRANATAALPDSIRRSTSTVWAFKEEPTVARSIAGPSTLSFGELEIKDEDLHLLSFSLLRYSLGMVALPPNFEECWDELSLTLYGAQSGLEFSANLRQRYRELLSKWETLVELIPRLEQEGNRPGELLSRHNARWTAEQIVFVCNDLQALVKGGSDYVAALYNRHRALGRLYS</sequence>
<protein>
    <submittedName>
        <fullName evidence="1">Uncharacterized protein</fullName>
    </submittedName>
</protein>
<dbReference type="EMBL" id="QPFP01000001">
    <property type="protein sequence ID" value="TEB39550.1"/>
    <property type="molecule type" value="Genomic_DNA"/>
</dbReference>
<evidence type="ECO:0000313" key="2">
    <source>
        <dbReference type="Proteomes" id="UP000298030"/>
    </source>
</evidence>
<dbReference type="AlphaFoldDB" id="A0A4Y7TZE7"/>
<comment type="caution">
    <text evidence="1">The sequence shown here is derived from an EMBL/GenBank/DDBJ whole genome shotgun (WGS) entry which is preliminary data.</text>
</comment>
<name>A0A4Y7TZE7_COPMI</name>
<dbReference type="Proteomes" id="UP000298030">
    <property type="component" value="Unassembled WGS sequence"/>
</dbReference>